<organism evidence="1 2">
    <name type="scientific">Ruficoccus amylovorans</name>
    <dbReference type="NCBI Taxonomy" id="1804625"/>
    <lineage>
        <taxon>Bacteria</taxon>
        <taxon>Pseudomonadati</taxon>
        <taxon>Verrucomicrobiota</taxon>
        <taxon>Opitutia</taxon>
        <taxon>Puniceicoccales</taxon>
        <taxon>Cerasicoccaceae</taxon>
        <taxon>Ruficoccus</taxon>
    </lineage>
</organism>
<gene>
    <name evidence="1" type="ORF">H5P28_00615</name>
</gene>
<evidence type="ECO:0000313" key="2">
    <source>
        <dbReference type="Proteomes" id="UP000546464"/>
    </source>
</evidence>
<accession>A0A842H8P1</accession>
<dbReference type="RefSeq" id="WP_185673774.1">
    <property type="nucleotide sequence ID" value="NZ_JACHVB010000009.1"/>
</dbReference>
<name>A0A842H8P1_9BACT</name>
<protein>
    <submittedName>
        <fullName evidence="1">Uncharacterized protein</fullName>
    </submittedName>
</protein>
<dbReference type="EMBL" id="JACHVB010000009">
    <property type="protein sequence ID" value="MBC2592752.1"/>
    <property type="molecule type" value="Genomic_DNA"/>
</dbReference>
<dbReference type="Proteomes" id="UP000546464">
    <property type="component" value="Unassembled WGS sequence"/>
</dbReference>
<comment type="caution">
    <text evidence="1">The sequence shown here is derived from an EMBL/GenBank/DDBJ whole genome shotgun (WGS) entry which is preliminary data.</text>
</comment>
<keyword evidence="2" id="KW-1185">Reference proteome</keyword>
<sequence>MKSGTKPGRLRFRERTLWSLQNAFTEALKGNLNLLPTRTERLHRLLDAHAGVN</sequence>
<dbReference type="AlphaFoldDB" id="A0A842H8P1"/>
<reference evidence="1 2" key="1">
    <citation type="submission" date="2020-07" db="EMBL/GenBank/DDBJ databases">
        <authorList>
            <person name="Feng X."/>
        </authorList>
    </citation>
    <scope>NUCLEOTIDE SEQUENCE [LARGE SCALE GENOMIC DNA]</scope>
    <source>
        <strain evidence="1 2">JCM31066</strain>
    </source>
</reference>
<evidence type="ECO:0000313" key="1">
    <source>
        <dbReference type="EMBL" id="MBC2592752.1"/>
    </source>
</evidence>
<proteinExistence type="predicted"/>